<dbReference type="EMBL" id="JBHSFA010000005">
    <property type="protein sequence ID" value="MFC4542462.1"/>
    <property type="molecule type" value="Genomic_DNA"/>
</dbReference>
<dbReference type="PANTHER" id="PTHR23088:SF27">
    <property type="entry name" value="DEAMINATED GLUTATHIONE AMIDASE"/>
    <property type="match status" value="1"/>
</dbReference>
<name>A0ABD5PPG8_9EURY</name>
<feature type="domain" description="CN hydrolase" evidence="1">
    <location>
        <begin position="7"/>
        <end position="238"/>
    </location>
</feature>
<dbReference type="InterPro" id="IPR003010">
    <property type="entry name" value="C-N_Hydrolase"/>
</dbReference>
<dbReference type="CDD" id="cd07197">
    <property type="entry name" value="nitrilase"/>
    <property type="match status" value="1"/>
</dbReference>
<dbReference type="Proteomes" id="UP001595898">
    <property type="component" value="Unassembled WGS sequence"/>
</dbReference>
<keyword evidence="3" id="KW-1185">Reference proteome</keyword>
<proteinExistence type="predicted"/>
<protein>
    <submittedName>
        <fullName evidence="2">Carbon-nitrogen hydrolase family protein</fullName>
    </submittedName>
</protein>
<dbReference type="GO" id="GO:0016787">
    <property type="term" value="F:hydrolase activity"/>
    <property type="evidence" value="ECO:0007669"/>
    <property type="project" value="UniProtKB-KW"/>
</dbReference>
<keyword evidence="2" id="KW-0378">Hydrolase</keyword>
<dbReference type="Gene3D" id="3.60.110.10">
    <property type="entry name" value="Carbon-nitrogen hydrolase"/>
    <property type="match status" value="1"/>
</dbReference>
<dbReference type="PROSITE" id="PS50263">
    <property type="entry name" value="CN_HYDROLASE"/>
    <property type="match status" value="1"/>
</dbReference>
<dbReference type="Pfam" id="PF00795">
    <property type="entry name" value="CN_hydrolase"/>
    <property type="match status" value="1"/>
</dbReference>
<dbReference type="SUPFAM" id="SSF56317">
    <property type="entry name" value="Carbon-nitrogen hydrolase"/>
    <property type="match status" value="1"/>
</dbReference>
<dbReference type="InterPro" id="IPR036526">
    <property type="entry name" value="C-N_Hydrolase_sf"/>
</dbReference>
<evidence type="ECO:0000259" key="1">
    <source>
        <dbReference type="PROSITE" id="PS50263"/>
    </source>
</evidence>
<gene>
    <name evidence="2" type="ORF">ACFO5R_11055</name>
</gene>
<dbReference type="RefSeq" id="WP_250141859.1">
    <property type="nucleotide sequence ID" value="NZ_JALIQP010000004.1"/>
</dbReference>
<dbReference type="AlphaFoldDB" id="A0ABD5PPG8"/>
<dbReference type="PANTHER" id="PTHR23088">
    <property type="entry name" value="NITRILASE-RELATED"/>
    <property type="match status" value="1"/>
</dbReference>
<reference evidence="2 3" key="1">
    <citation type="journal article" date="2019" name="Int. J. Syst. Evol. Microbiol.">
        <title>The Global Catalogue of Microorganisms (GCM) 10K type strain sequencing project: providing services to taxonomists for standard genome sequencing and annotation.</title>
        <authorList>
            <consortium name="The Broad Institute Genomics Platform"/>
            <consortium name="The Broad Institute Genome Sequencing Center for Infectious Disease"/>
            <person name="Wu L."/>
            <person name="Ma J."/>
        </authorList>
    </citation>
    <scope>NUCLEOTIDE SEQUENCE [LARGE SCALE GENOMIC DNA]</scope>
    <source>
        <strain evidence="2 3">WLHS5</strain>
    </source>
</reference>
<organism evidence="2 3">
    <name type="scientific">Halosolutus amylolyticus</name>
    <dbReference type="NCBI Taxonomy" id="2932267"/>
    <lineage>
        <taxon>Archaea</taxon>
        <taxon>Methanobacteriati</taxon>
        <taxon>Methanobacteriota</taxon>
        <taxon>Stenosarchaea group</taxon>
        <taxon>Halobacteria</taxon>
        <taxon>Halobacteriales</taxon>
        <taxon>Natrialbaceae</taxon>
        <taxon>Halosolutus</taxon>
    </lineage>
</organism>
<evidence type="ECO:0000313" key="2">
    <source>
        <dbReference type="EMBL" id="MFC4542462.1"/>
    </source>
</evidence>
<evidence type="ECO:0000313" key="3">
    <source>
        <dbReference type="Proteomes" id="UP001595898"/>
    </source>
</evidence>
<accession>A0ABD5PPG8</accession>
<comment type="caution">
    <text evidence="2">The sequence shown here is derived from an EMBL/GenBank/DDBJ whole genome shotgun (WGS) entry which is preliminary data.</text>
</comment>
<sequence length="259" mass="27812">MPDPDAPAVAACQFEPTVGDVNANVEQIDQLLGSLSDSIELAVFPELCVTGYDVDVAEVHAAKIPGRLTDRLIEVADFHGTTLVVGLPERDGNALYNDLVCVTGDGVAATYRKQYLWGDEADRFATGSGPVTVETTVGTVGFVLCYDLNFPEVTLAYGRAECDLLAVSAAWRESYRSDWRLLCRARGFDGTCYVVGANHAGDQRGRVHAGGSLVVGPEGDILVETGDGKTTVAESFDRGRIATARERNPVLETRRARET</sequence>